<organism evidence="1 2">
    <name type="scientific">Ixodes persulcatus</name>
    <name type="common">Taiga tick</name>
    <dbReference type="NCBI Taxonomy" id="34615"/>
    <lineage>
        <taxon>Eukaryota</taxon>
        <taxon>Metazoa</taxon>
        <taxon>Ecdysozoa</taxon>
        <taxon>Arthropoda</taxon>
        <taxon>Chelicerata</taxon>
        <taxon>Arachnida</taxon>
        <taxon>Acari</taxon>
        <taxon>Parasitiformes</taxon>
        <taxon>Ixodida</taxon>
        <taxon>Ixodoidea</taxon>
        <taxon>Ixodidae</taxon>
        <taxon>Ixodinae</taxon>
        <taxon>Ixodes</taxon>
    </lineage>
</organism>
<proteinExistence type="predicted"/>
<name>A0AC60PK87_IXOPE</name>
<evidence type="ECO:0000313" key="2">
    <source>
        <dbReference type="Proteomes" id="UP000805193"/>
    </source>
</evidence>
<dbReference type="Proteomes" id="UP000805193">
    <property type="component" value="Unassembled WGS sequence"/>
</dbReference>
<protein>
    <submittedName>
        <fullName evidence="1">Uncharacterized protein</fullName>
    </submittedName>
</protein>
<dbReference type="EMBL" id="JABSTQ010010381">
    <property type="protein sequence ID" value="KAG0421329.1"/>
    <property type="molecule type" value="Genomic_DNA"/>
</dbReference>
<gene>
    <name evidence="1" type="ORF">HPB47_002772</name>
</gene>
<keyword evidence="2" id="KW-1185">Reference proteome</keyword>
<reference evidence="1 2" key="1">
    <citation type="journal article" date="2020" name="Cell">
        <title>Large-Scale Comparative Analyses of Tick Genomes Elucidate Their Genetic Diversity and Vector Capacities.</title>
        <authorList>
            <consortium name="Tick Genome and Microbiome Consortium (TIGMIC)"/>
            <person name="Jia N."/>
            <person name="Wang J."/>
            <person name="Shi W."/>
            <person name="Du L."/>
            <person name="Sun Y."/>
            <person name="Zhan W."/>
            <person name="Jiang J.F."/>
            <person name="Wang Q."/>
            <person name="Zhang B."/>
            <person name="Ji P."/>
            <person name="Bell-Sakyi L."/>
            <person name="Cui X.M."/>
            <person name="Yuan T.T."/>
            <person name="Jiang B.G."/>
            <person name="Yang W.F."/>
            <person name="Lam T.T."/>
            <person name="Chang Q.C."/>
            <person name="Ding S.J."/>
            <person name="Wang X.J."/>
            <person name="Zhu J.G."/>
            <person name="Ruan X.D."/>
            <person name="Zhao L."/>
            <person name="Wei J.T."/>
            <person name="Ye R.Z."/>
            <person name="Que T.C."/>
            <person name="Du C.H."/>
            <person name="Zhou Y.H."/>
            <person name="Cheng J.X."/>
            <person name="Dai P.F."/>
            <person name="Guo W.B."/>
            <person name="Han X.H."/>
            <person name="Huang E.J."/>
            <person name="Li L.F."/>
            <person name="Wei W."/>
            <person name="Gao Y.C."/>
            <person name="Liu J.Z."/>
            <person name="Shao H.Z."/>
            <person name="Wang X."/>
            <person name="Wang C.C."/>
            <person name="Yang T.C."/>
            <person name="Huo Q.B."/>
            <person name="Li W."/>
            <person name="Chen H.Y."/>
            <person name="Chen S.E."/>
            <person name="Zhou L.G."/>
            <person name="Ni X.B."/>
            <person name="Tian J.H."/>
            <person name="Sheng Y."/>
            <person name="Liu T."/>
            <person name="Pan Y.S."/>
            <person name="Xia L.Y."/>
            <person name="Li J."/>
            <person name="Zhao F."/>
            <person name="Cao W.C."/>
        </authorList>
    </citation>
    <scope>NUCLEOTIDE SEQUENCE [LARGE SCALE GENOMIC DNA]</scope>
    <source>
        <strain evidence="1">Iper-2018</strain>
    </source>
</reference>
<evidence type="ECO:0000313" key="1">
    <source>
        <dbReference type="EMBL" id="KAG0421329.1"/>
    </source>
</evidence>
<sequence>MEAKRKREARRRLYSTPAEQFPGATARFRGGSWRTRLASRASCATDFGSPETMRYSYTIQKKLEFVEWHRKNGMNVRKTACHFEVDIKRVWEWSTKYQVLVLQCHEKTKLKRTMGTVRPIFSEKIDDALMEILETERSADRAVSSRLLQEHARQLAAQMDLGNFQALYQYITRWKKCYDVSMRVGTSESQKLPADYAEAIAVFRKVVSTLHREHDYMDYKTANMDQTMVRMDCSATRTCNATGDSTIQITNTGCALRGMTVALCATAAGVKLPASIVLKEPTGRIPLRALFELKTPGNVRVTSSRNGRLHISTATCRHVVDETAQESAVFFRAGELTPKGNLKRPSRQNVVDFVAEAWASLSEDLVRWSFRTCGISMSLEGTEDGELNDRLASVDDAAEVEPGEHESLVDKSLDLIFDSDRDVCLNRFSGEDWREYRHKEI</sequence>
<accession>A0AC60PK87</accession>
<comment type="caution">
    <text evidence="1">The sequence shown here is derived from an EMBL/GenBank/DDBJ whole genome shotgun (WGS) entry which is preliminary data.</text>
</comment>